<sequence>MSSSLLSTLSSPGARLGAELPGMTRRAPRLPAATRARRRCVSCHAAVAFRPFPLERALSCSPVRLACLLCSYQKALAEAGMQRGRDMRPTCTHACRSSGTARTSGGPLLSWSPTLATPHLRTPSPTVRLHAETSPARRCIALRLPPCARSPAPSRRTALPRPGAPVALSSSLAWNYFLRSYLASRLHCLAQTSKEQPRRHARASVPTAAHRAIPNVVAATALPANAYALPLRPPLSRSSSIGMALGALPLAALGRRAPIRALHPLQPHGDPPPAPAQNCSARTFVYRPGVRSARHAPELRFWAIRARPREADTMTAARTPPPSYLRSRDLPLALHPSHVRSRLHTVPAAPAFTSHLALARSRSRAPPSPMRACAQPSIPPLSYPAALVSHPLSLR</sequence>
<evidence type="ECO:0000313" key="2">
    <source>
        <dbReference type="Proteomes" id="UP001222325"/>
    </source>
</evidence>
<accession>A0AAD6U265</accession>
<dbReference type="AlphaFoldDB" id="A0AAD6U265"/>
<dbReference type="Proteomes" id="UP001222325">
    <property type="component" value="Unassembled WGS sequence"/>
</dbReference>
<protein>
    <submittedName>
        <fullName evidence="1">Uncharacterized protein</fullName>
    </submittedName>
</protein>
<dbReference type="EMBL" id="JARJCN010000034">
    <property type="protein sequence ID" value="KAJ7085352.1"/>
    <property type="molecule type" value="Genomic_DNA"/>
</dbReference>
<reference evidence="1" key="1">
    <citation type="submission" date="2023-03" db="EMBL/GenBank/DDBJ databases">
        <title>Massive genome expansion in bonnet fungi (Mycena s.s.) driven by repeated elements and novel gene families across ecological guilds.</title>
        <authorList>
            <consortium name="Lawrence Berkeley National Laboratory"/>
            <person name="Harder C.B."/>
            <person name="Miyauchi S."/>
            <person name="Viragh M."/>
            <person name="Kuo A."/>
            <person name="Thoen E."/>
            <person name="Andreopoulos B."/>
            <person name="Lu D."/>
            <person name="Skrede I."/>
            <person name="Drula E."/>
            <person name="Henrissat B."/>
            <person name="Morin E."/>
            <person name="Kohler A."/>
            <person name="Barry K."/>
            <person name="LaButti K."/>
            <person name="Morin E."/>
            <person name="Salamov A."/>
            <person name="Lipzen A."/>
            <person name="Mereny Z."/>
            <person name="Hegedus B."/>
            <person name="Baldrian P."/>
            <person name="Stursova M."/>
            <person name="Weitz H."/>
            <person name="Taylor A."/>
            <person name="Grigoriev I.V."/>
            <person name="Nagy L.G."/>
            <person name="Martin F."/>
            <person name="Kauserud H."/>
        </authorList>
    </citation>
    <scope>NUCLEOTIDE SEQUENCE</scope>
    <source>
        <strain evidence="1">CBHHK173m</strain>
    </source>
</reference>
<gene>
    <name evidence="1" type="ORF">B0H15DRAFT_988135</name>
</gene>
<comment type="caution">
    <text evidence="1">The sequence shown here is derived from an EMBL/GenBank/DDBJ whole genome shotgun (WGS) entry which is preliminary data.</text>
</comment>
<proteinExistence type="predicted"/>
<organism evidence="1 2">
    <name type="scientific">Mycena belliarum</name>
    <dbReference type="NCBI Taxonomy" id="1033014"/>
    <lineage>
        <taxon>Eukaryota</taxon>
        <taxon>Fungi</taxon>
        <taxon>Dikarya</taxon>
        <taxon>Basidiomycota</taxon>
        <taxon>Agaricomycotina</taxon>
        <taxon>Agaricomycetes</taxon>
        <taxon>Agaricomycetidae</taxon>
        <taxon>Agaricales</taxon>
        <taxon>Marasmiineae</taxon>
        <taxon>Mycenaceae</taxon>
        <taxon>Mycena</taxon>
    </lineage>
</organism>
<evidence type="ECO:0000313" key="1">
    <source>
        <dbReference type="EMBL" id="KAJ7085352.1"/>
    </source>
</evidence>
<keyword evidence="2" id="KW-1185">Reference proteome</keyword>
<name>A0AAD6U265_9AGAR</name>